<keyword evidence="3" id="KW-1185">Reference proteome</keyword>
<evidence type="ECO:0000313" key="2">
    <source>
        <dbReference type="EMBL" id="KAH6871875.1"/>
    </source>
</evidence>
<dbReference type="Proteomes" id="UP000777438">
    <property type="component" value="Unassembled WGS sequence"/>
</dbReference>
<proteinExistence type="predicted"/>
<name>A0A9P9AKN1_9HYPO</name>
<evidence type="ECO:0000259" key="1">
    <source>
        <dbReference type="Pfam" id="PF23566"/>
    </source>
</evidence>
<feature type="domain" description="RTG2 C-terminal" evidence="1">
    <location>
        <begin position="2"/>
        <end position="134"/>
    </location>
</feature>
<gene>
    <name evidence="2" type="ORF">B0T10DRAFT_568013</name>
</gene>
<comment type="caution">
    <text evidence="2">The sequence shown here is derived from an EMBL/GenBank/DDBJ whole genome shotgun (WGS) entry which is preliminary data.</text>
</comment>
<organism evidence="2 3">
    <name type="scientific">Thelonectria olida</name>
    <dbReference type="NCBI Taxonomy" id="1576542"/>
    <lineage>
        <taxon>Eukaryota</taxon>
        <taxon>Fungi</taxon>
        <taxon>Dikarya</taxon>
        <taxon>Ascomycota</taxon>
        <taxon>Pezizomycotina</taxon>
        <taxon>Sordariomycetes</taxon>
        <taxon>Hypocreomycetidae</taxon>
        <taxon>Hypocreales</taxon>
        <taxon>Nectriaceae</taxon>
        <taxon>Thelonectria</taxon>
    </lineage>
</organism>
<dbReference type="OrthoDB" id="2014654at2759"/>
<dbReference type="Gene3D" id="1.10.3210.10">
    <property type="entry name" value="Hypothetical protein af1432"/>
    <property type="match status" value="1"/>
</dbReference>
<dbReference type="EMBL" id="JAGPYM010000049">
    <property type="protein sequence ID" value="KAH6871875.1"/>
    <property type="molecule type" value="Genomic_DNA"/>
</dbReference>
<evidence type="ECO:0000313" key="3">
    <source>
        <dbReference type="Proteomes" id="UP000777438"/>
    </source>
</evidence>
<sequence length="135" mass="15236">MSSFPELSKGGTRRFPDSINSHVTRAFANLLYLHTIMDKELASTAATYSTSTGLLASTRKVSHEDRARLALMLESRYMGELPPREAQFNEALRRVITPEEVWWAAYLGRIGYLISRLYPSGKIDESKPRVVLSSE</sequence>
<accession>A0A9P9AKN1</accession>
<dbReference type="Pfam" id="PF23566">
    <property type="entry name" value="RTG2_C"/>
    <property type="match status" value="1"/>
</dbReference>
<dbReference type="AlphaFoldDB" id="A0A9P9AKN1"/>
<dbReference type="InterPro" id="IPR057512">
    <property type="entry name" value="RTG2_C"/>
</dbReference>
<reference evidence="2 3" key="1">
    <citation type="journal article" date="2021" name="Nat. Commun.">
        <title>Genetic determinants of endophytism in the Arabidopsis root mycobiome.</title>
        <authorList>
            <person name="Mesny F."/>
            <person name="Miyauchi S."/>
            <person name="Thiergart T."/>
            <person name="Pickel B."/>
            <person name="Atanasova L."/>
            <person name="Karlsson M."/>
            <person name="Huettel B."/>
            <person name="Barry K.W."/>
            <person name="Haridas S."/>
            <person name="Chen C."/>
            <person name="Bauer D."/>
            <person name="Andreopoulos W."/>
            <person name="Pangilinan J."/>
            <person name="LaButti K."/>
            <person name="Riley R."/>
            <person name="Lipzen A."/>
            <person name="Clum A."/>
            <person name="Drula E."/>
            <person name="Henrissat B."/>
            <person name="Kohler A."/>
            <person name="Grigoriev I.V."/>
            <person name="Martin F.M."/>
            <person name="Hacquard S."/>
        </authorList>
    </citation>
    <scope>NUCLEOTIDE SEQUENCE [LARGE SCALE GENOMIC DNA]</scope>
    <source>
        <strain evidence="2 3">MPI-CAGE-CH-0241</strain>
    </source>
</reference>
<protein>
    <recommendedName>
        <fullName evidence="1">RTG2 C-terminal domain-containing protein</fullName>
    </recommendedName>
</protein>